<keyword evidence="8" id="KW-0347">Helicase</keyword>
<reference evidence="15 16" key="1">
    <citation type="journal article" date="2023" name="Nat. Commun.">
        <title>Origin of minicircular mitochondrial genomes in red algae.</title>
        <authorList>
            <person name="Lee Y."/>
            <person name="Cho C.H."/>
            <person name="Lee Y.M."/>
            <person name="Park S.I."/>
            <person name="Yang J.H."/>
            <person name="West J.A."/>
            <person name="Bhattacharya D."/>
            <person name="Yoon H.S."/>
        </authorList>
    </citation>
    <scope>NUCLEOTIDE SEQUENCE [LARGE SCALE GENOMIC DNA]</scope>
    <source>
        <strain evidence="15 16">CCMP1338</strain>
        <tissue evidence="15">Whole cell</tissue>
    </source>
</reference>
<sequence>MAEEGEGDLEVGAFDGTLSFLEEDDEERSGKKVANPPADVAAYRRESAEKGQTGASATLGDLDFEEEESAPPAELPPYACAYCGIHDPACVVKDNKDGKWFCNARSKTPGSHIVMHLVRARHREVTLHKDSPLGETILECYNCGNRNVFMLGFVPAQGDSVVVLLCRECLHLSKLRDMNWDLDKWQPLIDDRSFLPWLVKFPAEKDVNRSRQVTTDQLNKLEMLWKQDPNAGLEDLMKPGNTDEPQPALLRYDDGYHFQNVLGPLIKLEAENDRKMKEEQSRSGITVRWDFGLNKKRVAFFVMHQSSEGEIKILVGDELRLKNSALKWECVGNVKGFTSDEEVALELRGKSASRAPVDASIGFSVDVVWKATSFDRMQVAMRTFSVDETSVSGYLYHRILGHDVSQQVISAASIPDEFSVPGLPELNHSQIVAVKSVLESPLSLIQGPPGTGKTVTSASIVYHLSKQSRSAKVLVCAPSNVAVDQLAEKISASGLKVVRLCAKSREALSSPVEHLTLHYQVRHVDDSDTSELQQLSQLRDEVGELNEKDDRRLRSLKRSLERELLMNADVIACTCASAGDPRLSQLKFRYVLIDEATQATEPEALIPIVHGCKQLVFVGDHCQLGPVITAKAAAKAGLGQSLFERLVALGIRPIRLTVQYRMHPCLSEFPSNMFYEGSLQNGVTATDRSPSTVDFPWPSKNKPMMFWVLSGPEEISASGTSFLNPVEASFVEKAVTHLLRGGVAPSRIGVITPYEGQRAYVVAHFARFGSMRQELYKEVEVASVDAFQGREKDYVILSCVRSNESQGIGFLADPRRLNVALTRARLGIAVLGNAKVLAKQPLWANLLTHYKENYALVEGPLNNLKQSMVQIPKPRRVRMNQHFHTGKRETGESEFQPPNGSYARINPIEGQVREDGLSNGSPDPARSADKGRVPNGHMNGNGLPVAFQSRVPYPIQAPTSQVVGGLFAGSQHRMVGLGHAFEATRLNDDPVVRNQADSYAYMHGTDWK</sequence>
<evidence type="ECO:0000256" key="8">
    <source>
        <dbReference type="ARBA" id="ARBA00022806"/>
    </source>
</evidence>
<keyword evidence="3" id="KW-0963">Cytoplasm</keyword>
<feature type="region of interest" description="CC/SHH/C" evidence="12">
    <location>
        <begin position="94"/>
        <end position="122"/>
    </location>
</feature>
<evidence type="ECO:0000259" key="14">
    <source>
        <dbReference type="PROSITE" id="PS51997"/>
    </source>
</evidence>
<dbReference type="CDD" id="cd21400">
    <property type="entry name" value="ZBD_UPF1-like"/>
    <property type="match status" value="1"/>
</dbReference>
<keyword evidence="9 12" id="KW-0862">Zinc</keyword>
<evidence type="ECO:0000256" key="5">
    <source>
        <dbReference type="ARBA" id="ARBA00022741"/>
    </source>
</evidence>
<evidence type="ECO:0000256" key="3">
    <source>
        <dbReference type="ARBA" id="ARBA00022490"/>
    </source>
</evidence>
<comment type="caution">
    <text evidence="12">Lacks conserved residue(s) required for the propagation of feature annotation.</text>
</comment>
<dbReference type="InterPro" id="IPR045055">
    <property type="entry name" value="DNA2/NAM7-like"/>
</dbReference>
<evidence type="ECO:0000313" key="15">
    <source>
        <dbReference type="EMBL" id="KAJ8905982.1"/>
    </source>
</evidence>
<dbReference type="FunFam" id="3.40.50.300:FF:000097">
    <property type="entry name" value="Regulator of nonsense transcripts 1"/>
    <property type="match status" value="1"/>
</dbReference>
<keyword evidence="16" id="KW-1185">Reference proteome</keyword>
<dbReference type="GO" id="GO:0005524">
    <property type="term" value="F:ATP binding"/>
    <property type="evidence" value="ECO:0007669"/>
    <property type="project" value="UniProtKB-KW"/>
</dbReference>
<dbReference type="EMBL" id="JAMWBK010000004">
    <property type="protein sequence ID" value="KAJ8905982.1"/>
    <property type="molecule type" value="Genomic_DNA"/>
</dbReference>
<keyword evidence="10" id="KW-0067">ATP-binding</keyword>
<keyword evidence="5" id="KW-0547">Nucleotide-binding</keyword>
<dbReference type="SMART" id="SM00382">
    <property type="entry name" value="AAA"/>
    <property type="match status" value="1"/>
</dbReference>
<dbReference type="Pfam" id="PF09416">
    <property type="entry name" value="UPF1_Zn_bind"/>
    <property type="match status" value="1"/>
</dbReference>
<evidence type="ECO:0000256" key="7">
    <source>
        <dbReference type="ARBA" id="ARBA00022801"/>
    </source>
</evidence>
<evidence type="ECO:0000256" key="1">
    <source>
        <dbReference type="ARBA" id="ARBA00004496"/>
    </source>
</evidence>
<feature type="region of interest" description="Disordered" evidence="13">
    <location>
        <begin position="1"/>
        <end position="70"/>
    </location>
</feature>
<dbReference type="InterPro" id="IPR018999">
    <property type="entry name" value="UPF1_CH/ZBD"/>
</dbReference>
<evidence type="ECO:0000256" key="9">
    <source>
        <dbReference type="ARBA" id="ARBA00022833"/>
    </source>
</evidence>
<dbReference type="InterPro" id="IPR041677">
    <property type="entry name" value="DNA2/NAM7_AAA_11"/>
</dbReference>
<dbReference type="InterPro" id="IPR047187">
    <property type="entry name" value="SF1_C_Upf1"/>
</dbReference>
<comment type="caution">
    <text evidence="15">The sequence shown here is derived from an EMBL/GenBank/DDBJ whole genome shotgun (WGS) entry which is preliminary data.</text>
</comment>
<comment type="subcellular location">
    <subcellularLocation>
        <location evidence="1">Cytoplasm</location>
    </subcellularLocation>
</comment>
<dbReference type="GO" id="GO:0005737">
    <property type="term" value="C:cytoplasm"/>
    <property type="evidence" value="ECO:0007669"/>
    <property type="project" value="UniProtKB-SubCell"/>
</dbReference>
<accession>A0AAV8UY93</accession>
<dbReference type="GO" id="GO:0003678">
    <property type="term" value="F:DNA helicase activity"/>
    <property type="evidence" value="ECO:0007669"/>
    <property type="project" value="UniProtKB-EC"/>
</dbReference>
<dbReference type="GO" id="GO:0008270">
    <property type="term" value="F:zinc ion binding"/>
    <property type="evidence" value="ECO:0007669"/>
    <property type="project" value="UniProtKB-UniRule"/>
</dbReference>
<dbReference type="Gene3D" id="2.40.30.230">
    <property type="match status" value="1"/>
</dbReference>
<dbReference type="Pfam" id="PF18141">
    <property type="entry name" value="UPF1_1B_dom"/>
    <property type="match status" value="1"/>
</dbReference>
<gene>
    <name evidence="15" type="ORF">NDN08_002483</name>
</gene>
<dbReference type="PROSITE" id="PS51997">
    <property type="entry name" value="UPF1_CH_RICH"/>
    <property type="match status" value="1"/>
</dbReference>
<dbReference type="SUPFAM" id="SSF52540">
    <property type="entry name" value="P-loop containing nucleoside triphosphate hydrolases"/>
    <property type="match status" value="1"/>
</dbReference>
<dbReference type="Pfam" id="PF13086">
    <property type="entry name" value="AAA_11"/>
    <property type="match status" value="2"/>
</dbReference>
<dbReference type="InterPro" id="IPR041679">
    <property type="entry name" value="DNA2/NAM7-like_C"/>
</dbReference>
<evidence type="ECO:0000313" key="16">
    <source>
        <dbReference type="Proteomes" id="UP001157974"/>
    </source>
</evidence>
<comment type="similarity">
    <text evidence="2">Belongs to the DNA2/NAM7 helicase family.</text>
</comment>
<dbReference type="InterPro" id="IPR027417">
    <property type="entry name" value="P-loop_NTPase"/>
</dbReference>
<dbReference type="GO" id="GO:0003724">
    <property type="term" value="F:RNA helicase activity"/>
    <property type="evidence" value="ECO:0007669"/>
    <property type="project" value="InterPro"/>
</dbReference>
<keyword evidence="7" id="KW-0378">Hydrolase</keyword>
<evidence type="ECO:0000256" key="2">
    <source>
        <dbReference type="ARBA" id="ARBA00007913"/>
    </source>
</evidence>
<dbReference type="Proteomes" id="UP001157974">
    <property type="component" value="Unassembled WGS sequence"/>
</dbReference>
<comment type="catalytic activity">
    <reaction evidence="11">
        <text>ATP + H2O = ADP + phosphate + H(+)</text>
        <dbReference type="Rhea" id="RHEA:13065"/>
        <dbReference type="ChEBI" id="CHEBI:15377"/>
        <dbReference type="ChEBI" id="CHEBI:15378"/>
        <dbReference type="ChEBI" id="CHEBI:30616"/>
        <dbReference type="ChEBI" id="CHEBI:43474"/>
        <dbReference type="ChEBI" id="CHEBI:456216"/>
        <dbReference type="EC" id="3.6.4.12"/>
    </reaction>
    <physiologicalReaction direction="left-to-right" evidence="11">
        <dbReference type="Rhea" id="RHEA:13066"/>
    </physiologicalReaction>
</comment>
<dbReference type="InterPro" id="IPR014001">
    <property type="entry name" value="Helicase_ATP-bd"/>
</dbReference>
<keyword evidence="4 12" id="KW-0479">Metal-binding</keyword>
<dbReference type="GO" id="GO:0000184">
    <property type="term" value="P:nuclear-transcribed mRNA catabolic process, nonsense-mediated decay"/>
    <property type="evidence" value="ECO:0007669"/>
    <property type="project" value="InterPro"/>
</dbReference>
<dbReference type="PANTHER" id="PTHR10887:SF364">
    <property type="entry name" value="REGULATOR OF NONSENSE TRANSCRIPTS 1"/>
    <property type="match status" value="1"/>
</dbReference>
<dbReference type="SMART" id="SM00487">
    <property type="entry name" value="DEXDc"/>
    <property type="match status" value="1"/>
</dbReference>
<evidence type="ECO:0000256" key="4">
    <source>
        <dbReference type="ARBA" id="ARBA00022723"/>
    </source>
</evidence>
<dbReference type="CDD" id="cd21407">
    <property type="entry name" value="1B_UPF1-like"/>
    <property type="match status" value="1"/>
</dbReference>
<feature type="region of interest" description="C3H" evidence="12">
    <location>
        <begin position="80"/>
        <end position="112"/>
    </location>
</feature>
<organism evidence="15 16">
    <name type="scientific">Rhodosorus marinus</name>
    <dbReference type="NCBI Taxonomy" id="101924"/>
    <lineage>
        <taxon>Eukaryota</taxon>
        <taxon>Rhodophyta</taxon>
        <taxon>Stylonematophyceae</taxon>
        <taxon>Stylonematales</taxon>
        <taxon>Stylonemataceae</taxon>
        <taxon>Rhodosorus</taxon>
    </lineage>
</organism>
<dbReference type="PANTHER" id="PTHR10887">
    <property type="entry name" value="DNA2/NAM7 HELICASE FAMILY"/>
    <property type="match status" value="1"/>
</dbReference>
<dbReference type="InterPro" id="IPR040812">
    <property type="entry name" value="UPF1_1B_dom"/>
</dbReference>
<dbReference type="Gene3D" id="6.10.140.1240">
    <property type="match status" value="1"/>
</dbReference>
<dbReference type="CDD" id="cd18039">
    <property type="entry name" value="DEXXQc_UPF1"/>
    <property type="match status" value="1"/>
</dbReference>
<evidence type="ECO:0000256" key="12">
    <source>
        <dbReference type="PROSITE-ProRule" id="PRU01341"/>
    </source>
</evidence>
<evidence type="ECO:0000256" key="6">
    <source>
        <dbReference type="ARBA" id="ARBA00022771"/>
    </source>
</evidence>
<protein>
    <recommendedName>
        <fullName evidence="14">Upf1 domain-containing protein</fullName>
    </recommendedName>
</protein>
<evidence type="ECO:0000256" key="11">
    <source>
        <dbReference type="ARBA" id="ARBA00048432"/>
    </source>
</evidence>
<feature type="region of interest" description="Disordered" evidence="13">
    <location>
        <begin position="912"/>
        <end position="939"/>
    </location>
</feature>
<evidence type="ECO:0000256" key="13">
    <source>
        <dbReference type="SAM" id="MobiDB-lite"/>
    </source>
</evidence>
<dbReference type="CDD" id="cd18808">
    <property type="entry name" value="SF1_C_Upf1"/>
    <property type="match status" value="1"/>
</dbReference>
<keyword evidence="6 12" id="KW-0863">Zinc-finger</keyword>
<evidence type="ECO:0000256" key="10">
    <source>
        <dbReference type="ARBA" id="ARBA00022840"/>
    </source>
</evidence>
<dbReference type="Gene3D" id="3.40.50.300">
    <property type="entry name" value="P-loop containing nucleotide triphosphate hydrolases"/>
    <property type="match status" value="2"/>
</dbReference>
<dbReference type="Pfam" id="PF13087">
    <property type="entry name" value="AAA_12"/>
    <property type="match status" value="1"/>
</dbReference>
<name>A0AAV8UY93_9RHOD</name>
<feature type="domain" description="Upf1" evidence="14">
    <location>
        <begin position="72"/>
        <end position="228"/>
    </location>
</feature>
<dbReference type="GO" id="GO:0003723">
    <property type="term" value="F:RNA binding"/>
    <property type="evidence" value="ECO:0007669"/>
    <property type="project" value="InterPro"/>
</dbReference>
<proteinExistence type="inferred from homology"/>
<dbReference type="AlphaFoldDB" id="A0AAV8UY93"/>
<dbReference type="InterPro" id="IPR003593">
    <property type="entry name" value="AAA+_ATPase"/>
</dbReference>
<dbReference type="GO" id="GO:0016787">
    <property type="term" value="F:hydrolase activity"/>
    <property type="evidence" value="ECO:0007669"/>
    <property type="project" value="UniProtKB-KW"/>
</dbReference>